<dbReference type="PANTHER" id="PTHR13734">
    <property type="entry name" value="TRNA-NUCLEOTIDYLTRANSFERASE"/>
    <property type="match status" value="1"/>
</dbReference>
<dbReference type="SUPFAM" id="SSF81891">
    <property type="entry name" value="Poly A polymerase C-terminal region-like"/>
    <property type="match status" value="1"/>
</dbReference>
<dbReference type="GO" id="GO:0052927">
    <property type="term" value="F:CC tRNA cytidylyltransferase activity"/>
    <property type="evidence" value="ECO:0007669"/>
    <property type="project" value="TreeGrafter"/>
</dbReference>
<dbReference type="PANTHER" id="PTHR13734:SF5">
    <property type="entry name" value="CCA TRNA NUCLEOTIDYLTRANSFERASE, MITOCHONDRIAL"/>
    <property type="match status" value="1"/>
</dbReference>
<dbReference type="EMBL" id="HBGA01133592">
    <property type="protein sequence ID" value="CAD9038331.1"/>
    <property type="molecule type" value="Transcribed_RNA"/>
</dbReference>
<evidence type="ECO:0000313" key="7">
    <source>
        <dbReference type="EMBL" id="CAD9038331.1"/>
    </source>
</evidence>
<proteinExistence type="inferred from homology"/>
<feature type="domain" description="Poly A polymerase head" evidence="6">
    <location>
        <begin position="291"/>
        <end position="338"/>
    </location>
</feature>
<dbReference type="InterPro" id="IPR002646">
    <property type="entry name" value="PolA_pol_head_dom"/>
</dbReference>
<feature type="domain" description="Poly A polymerase head" evidence="6">
    <location>
        <begin position="191"/>
        <end position="216"/>
    </location>
</feature>
<organism evidence="7">
    <name type="scientific">Eutreptiella gymnastica</name>
    <dbReference type="NCBI Taxonomy" id="73025"/>
    <lineage>
        <taxon>Eukaryota</taxon>
        <taxon>Discoba</taxon>
        <taxon>Euglenozoa</taxon>
        <taxon>Euglenida</taxon>
        <taxon>Spirocuta</taxon>
        <taxon>Euglenophyceae</taxon>
        <taxon>Eutreptiales</taxon>
        <taxon>Eutreptiaceae</taxon>
        <taxon>Eutreptiella</taxon>
    </lineage>
</organism>
<name>A0A7S1JB15_9EUGL</name>
<protein>
    <recommendedName>
        <fullName evidence="6">Poly A polymerase head domain-containing protein</fullName>
    </recommendedName>
</protein>
<evidence type="ECO:0000256" key="5">
    <source>
        <dbReference type="SAM" id="MobiDB-lite"/>
    </source>
</evidence>
<evidence type="ECO:0000256" key="4">
    <source>
        <dbReference type="RuleBase" id="RU003953"/>
    </source>
</evidence>
<comment type="similarity">
    <text evidence="1 4">Belongs to the tRNA nucleotidyltransferase/poly(A) polymerase family.</text>
</comment>
<feature type="region of interest" description="Disordered" evidence="5">
    <location>
        <begin position="111"/>
        <end position="132"/>
    </location>
</feature>
<sequence length="783" mass="88142">MQPDMAETECALPIQWAPKGPSMSSYLTEAMADPPPARARLRAHWLCAGALVLLGGTVGGLGTVTGDHGQQQSLAWSVITSSILKVHPWLHASQPTETGVPRAGWRSLAPQRLSPPIQPVTPRAASKDTSPSSGHIDPFFLTLELNEEEIEERKQAKLVSTTLPRPLTDEEEELFNFFLWINEYYNLNAELRVAGGWVRDKMLQRPPNDIDITVEGPKPNWVPGRRKLDAPYLTGMDFYNFIIDAQRAAGEQTEGYGYLPVSEAESRFLPLAVGKLYGFEIALTHLCKGGSSSAKATPEEDSWRRDLTINSLFYNLRTQKVEDWTGKGLEDLRLRRIRTPMAPLRTFYAYSVTPARPLRAIRFACRLNFTLDPNIIAAARQKRVREDLMARVTREKMGRELKEVLSGPDPHRGVALLRECGLEDVVFMFHPPLTGRYPRPEDLVPYSWAKDPQSEQSWEQSARVLQAATRSAPYQQAEDVEKRLAMTFASLFYGMSPAPDMSLTMNEQGVEMRQWFMQVVTYPFKIRKQVATAASRYVVALRNMDALAKPLHSEAVRTNTTAFNLGLDQFDGHYEWHKMFQILGWIVPNGTDSSSSFVLALHEALGGDPSTRELVHQLAGLQPKVPREAVPEIMEWVDVAPYYWERPFRCLQNMQMVYPTYDRRQLEQAFAAYVKRLRARRAQALAEAQASGQNHTWEWDWTSPRPVGYGNSSHPDGNATTPHAGDGRPPPPAGSSGRHPEQPVRPKQSSPGLAPKPLRAVAPKRVRDVQEDASQRKTPRKRD</sequence>
<feature type="region of interest" description="Disordered" evidence="5">
    <location>
        <begin position="689"/>
        <end position="783"/>
    </location>
</feature>
<dbReference type="Gene3D" id="3.30.460.10">
    <property type="entry name" value="Beta Polymerase, domain 2"/>
    <property type="match status" value="1"/>
</dbReference>
<evidence type="ECO:0000256" key="1">
    <source>
        <dbReference type="ARBA" id="ARBA00007265"/>
    </source>
</evidence>
<dbReference type="InterPro" id="IPR043519">
    <property type="entry name" value="NT_sf"/>
</dbReference>
<dbReference type="AlphaFoldDB" id="A0A7S1JB15"/>
<dbReference type="GO" id="GO:0003723">
    <property type="term" value="F:RNA binding"/>
    <property type="evidence" value="ECO:0007669"/>
    <property type="project" value="UniProtKB-KW"/>
</dbReference>
<accession>A0A7S1JB15</accession>
<dbReference type="Pfam" id="PF01743">
    <property type="entry name" value="PolyA_pol"/>
    <property type="match status" value="2"/>
</dbReference>
<dbReference type="GO" id="GO:0001680">
    <property type="term" value="P:tRNA 3'-terminal CCA addition"/>
    <property type="evidence" value="ECO:0007669"/>
    <property type="project" value="TreeGrafter"/>
</dbReference>
<reference evidence="7" key="1">
    <citation type="submission" date="2021-01" db="EMBL/GenBank/DDBJ databases">
        <authorList>
            <person name="Corre E."/>
            <person name="Pelletier E."/>
            <person name="Niang G."/>
            <person name="Scheremetjew M."/>
            <person name="Finn R."/>
            <person name="Kale V."/>
            <person name="Holt S."/>
            <person name="Cochrane G."/>
            <person name="Meng A."/>
            <person name="Brown T."/>
            <person name="Cohen L."/>
        </authorList>
    </citation>
    <scope>NUCLEOTIDE SEQUENCE</scope>
    <source>
        <strain evidence="7">NIES-381</strain>
    </source>
</reference>
<feature type="compositionally biased region" description="Polar residues" evidence="5">
    <location>
        <begin position="710"/>
        <end position="721"/>
    </location>
</feature>
<dbReference type="SUPFAM" id="SSF81301">
    <property type="entry name" value="Nucleotidyltransferase"/>
    <property type="match status" value="1"/>
</dbReference>
<dbReference type="GO" id="GO:0052929">
    <property type="term" value="F:ATP:3'-cytidine-cytidine-tRNA adenylyltransferase activity"/>
    <property type="evidence" value="ECO:0007669"/>
    <property type="project" value="TreeGrafter"/>
</dbReference>
<keyword evidence="2 4" id="KW-0808">Transferase</keyword>
<gene>
    <name evidence="7" type="ORF">EGYM00392_LOCUS49493</name>
</gene>
<feature type="compositionally biased region" description="Basic and acidic residues" evidence="5">
    <location>
        <begin position="765"/>
        <end position="775"/>
    </location>
</feature>
<evidence type="ECO:0000259" key="6">
    <source>
        <dbReference type="Pfam" id="PF01743"/>
    </source>
</evidence>
<evidence type="ECO:0000256" key="3">
    <source>
        <dbReference type="ARBA" id="ARBA00022884"/>
    </source>
</evidence>
<keyword evidence="3 4" id="KW-0694">RNA-binding</keyword>
<dbReference type="Gene3D" id="1.10.3090.10">
    <property type="entry name" value="cca-adding enzyme, domain 2"/>
    <property type="match status" value="1"/>
</dbReference>
<evidence type="ECO:0000256" key="2">
    <source>
        <dbReference type="ARBA" id="ARBA00022679"/>
    </source>
</evidence>